<gene>
    <name evidence="10" type="ORF">ACFQ1T_07045</name>
</gene>
<feature type="domain" description="Histidine kinase" evidence="8">
    <location>
        <begin position="700"/>
        <end position="917"/>
    </location>
</feature>
<feature type="transmembrane region" description="Helical" evidence="7">
    <location>
        <begin position="275"/>
        <end position="305"/>
    </location>
</feature>
<evidence type="ECO:0000256" key="6">
    <source>
        <dbReference type="PROSITE-ProRule" id="PRU00169"/>
    </source>
</evidence>
<feature type="transmembrane region" description="Helical" evidence="7">
    <location>
        <begin position="402"/>
        <end position="423"/>
    </location>
</feature>
<dbReference type="InterPro" id="IPR003594">
    <property type="entry name" value="HATPase_dom"/>
</dbReference>
<dbReference type="InterPro" id="IPR001789">
    <property type="entry name" value="Sig_transdc_resp-reg_receiver"/>
</dbReference>
<feature type="transmembrane region" description="Helical" evidence="7">
    <location>
        <begin position="626"/>
        <end position="647"/>
    </location>
</feature>
<evidence type="ECO:0000259" key="9">
    <source>
        <dbReference type="PROSITE" id="PS50110"/>
    </source>
</evidence>
<protein>
    <recommendedName>
        <fullName evidence="2">histidine kinase</fullName>
        <ecNumber evidence="2">2.7.13.3</ecNumber>
    </recommendedName>
</protein>
<dbReference type="RefSeq" id="WP_379075179.1">
    <property type="nucleotide sequence ID" value="NZ_JBHTJW010000002.1"/>
</dbReference>
<feature type="transmembrane region" description="Helical" evidence="7">
    <location>
        <begin position="583"/>
        <end position="606"/>
    </location>
</feature>
<dbReference type="PANTHER" id="PTHR43047:SF72">
    <property type="entry name" value="OSMOSENSING HISTIDINE PROTEIN KINASE SLN1"/>
    <property type="match status" value="1"/>
</dbReference>
<keyword evidence="10" id="KW-0067">ATP-binding</keyword>
<dbReference type="SMART" id="SM00448">
    <property type="entry name" value="REC"/>
    <property type="match status" value="1"/>
</dbReference>
<dbReference type="CDD" id="cd17546">
    <property type="entry name" value="REC_hyHK_CKI1_RcsC-like"/>
    <property type="match status" value="1"/>
</dbReference>
<keyword evidence="3 6" id="KW-0597">Phosphoprotein</keyword>
<dbReference type="SMART" id="SM00388">
    <property type="entry name" value="HisKA"/>
    <property type="match status" value="1"/>
</dbReference>
<comment type="caution">
    <text evidence="10">The sequence shown here is derived from an EMBL/GenBank/DDBJ whole genome shotgun (WGS) entry which is preliminary data.</text>
</comment>
<feature type="modified residue" description="4-aspartylphosphate" evidence="6">
    <location>
        <position position="990"/>
    </location>
</feature>
<dbReference type="GO" id="GO:0005524">
    <property type="term" value="F:ATP binding"/>
    <property type="evidence" value="ECO:0007669"/>
    <property type="project" value="UniProtKB-KW"/>
</dbReference>
<dbReference type="Pfam" id="PF00072">
    <property type="entry name" value="Response_reg"/>
    <property type="match status" value="1"/>
</dbReference>
<comment type="catalytic activity">
    <reaction evidence="1">
        <text>ATP + protein L-histidine = ADP + protein N-phospho-L-histidine.</text>
        <dbReference type="EC" id="2.7.13.3"/>
    </reaction>
</comment>
<dbReference type="PROSITE" id="PS50110">
    <property type="entry name" value="RESPONSE_REGULATORY"/>
    <property type="match status" value="1"/>
</dbReference>
<dbReference type="SUPFAM" id="SSF52172">
    <property type="entry name" value="CheY-like"/>
    <property type="match status" value="1"/>
</dbReference>
<keyword evidence="11" id="KW-1185">Reference proteome</keyword>
<evidence type="ECO:0000256" key="3">
    <source>
        <dbReference type="ARBA" id="ARBA00022553"/>
    </source>
</evidence>
<evidence type="ECO:0000256" key="5">
    <source>
        <dbReference type="ARBA" id="ARBA00022777"/>
    </source>
</evidence>
<feature type="transmembrane region" description="Helical" evidence="7">
    <location>
        <begin position="198"/>
        <end position="214"/>
    </location>
</feature>
<feature type="transmembrane region" description="Helical" evidence="7">
    <location>
        <begin position="469"/>
        <end position="494"/>
    </location>
</feature>
<dbReference type="PANTHER" id="PTHR43047">
    <property type="entry name" value="TWO-COMPONENT HISTIDINE PROTEIN KINASE"/>
    <property type="match status" value="1"/>
</dbReference>
<dbReference type="Gene3D" id="1.10.4160.10">
    <property type="entry name" value="Hydantoin permease"/>
    <property type="match status" value="1"/>
</dbReference>
<dbReference type="Gene3D" id="1.10.287.130">
    <property type="match status" value="1"/>
</dbReference>
<dbReference type="Proteomes" id="UP001597106">
    <property type="component" value="Unassembled WGS sequence"/>
</dbReference>
<evidence type="ECO:0000313" key="10">
    <source>
        <dbReference type="EMBL" id="MFD0929532.1"/>
    </source>
</evidence>
<accession>A0ABW3GLN0</accession>
<keyword evidence="10" id="KW-0547">Nucleotide-binding</keyword>
<feature type="transmembrane region" description="Helical" evidence="7">
    <location>
        <begin position="91"/>
        <end position="113"/>
    </location>
</feature>
<dbReference type="PRINTS" id="PR00344">
    <property type="entry name" value="BCTRLSENSOR"/>
</dbReference>
<dbReference type="CDD" id="cd00082">
    <property type="entry name" value="HisKA"/>
    <property type="match status" value="1"/>
</dbReference>
<dbReference type="SUPFAM" id="SSF47384">
    <property type="entry name" value="Homodimeric domain of signal transducing histidine kinase"/>
    <property type="match status" value="1"/>
</dbReference>
<evidence type="ECO:0000256" key="2">
    <source>
        <dbReference type="ARBA" id="ARBA00012438"/>
    </source>
</evidence>
<keyword evidence="7" id="KW-0812">Transmembrane</keyword>
<dbReference type="Pfam" id="PF02518">
    <property type="entry name" value="HATPase_c"/>
    <property type="match status" value="1"/>
</dbReference>
<dbReference type="InterPro" id="IPR003661">
    <property type="entry name" value="HisK_dim/P_dom"/>
</dbReference>
<dbReference type="InterPro" id="IPR036097">
    <property type="entry name" value="HisK_dim/P_sf"/>
</dbReference>
<dbReference type="EC" id="2.7.13.3" evidence="2"/>
<feature type="domain" description="Response regulatory" evidence="9">
    <location>
        <begin position="941"/>
        <end position="1056"/>
    </location>
</feature>
<organism evidence="10 11">
    <name type="scientific">Methylophilus glucosoxydans</name>
    <dbReference type="NCBI Taxonomy" id="752553"/>
    <lineage>
        <taxon>Bacteria</taxon>
        <taxon>Pseudomonadati</taxon>
        <taxon>Pseudomonadota</taxon>
        <taxon>Betaproteobacteria</taxon>
        <taxon>Nitrosomonadales</taxon>
        <taxon>Methylophilaceae</taxon>
        <taxon>Methylophilus</taxon>
    </lineage>
</organism>
<evidence type="ECO:0000259" key="8">
    <source>
        <dbReference type="PROSITE" id="PS50109"/>
    </source>
</evidence>
<proteinExistence type="predicted"/>
<dbReference type="Gene3D" id="3.30.565.10">
    <property type="entry name" value="Histidine kinase-like ATPase, C-terminal domain"/>
    <property type="match status" value="1"/>
</dbReference>
<dbReference type="InterPro" id="IPR005467">
    <property type="entry name" value="His_kinase_dom"/>
</dbReference>
<name>A0ABW3GLN0_9PROT</name>
<dbReference type="Pfam" id="PF00512">
    <property type="entry name" value="HisKA"/>
    <property type="match status" value="1"/>
</dbReference>
<dbReference type="InterPro" id="IPR004358">
    <property type="entry name" value="Sig_transdc_His_kin-like_C"/>
</dbReference>
<evidence type="ECO:0000313" key="11">
    <source>
        <dbReference type="Proteomes" id="UP001597106"/>
    </source>
</evidence>
<feature type="transmembrane region" description="Helical" evidence="7">
    <location>
        <begin position="234"/>
        <end position="254"/>
    </location>
</feature>
<dbReference type="Gene3D" id="3.40.50.2300">
    <property type="match status" value="1"/>
</dbReference>
<keyword evidence="5" id="KW-0418">Kinase</keyword>
<keyword evidence="4" id="KW-0808">Transferase</keyword>
<feature type="transmembrane region" description="Helical" evidence="7">
    <location>
        <begin position="377"/>
        <end position="396"/>
    </location>
</feature>
<evidence type="ECO:0000256" key="1">
    <source>
        <dbReference type="ARBA" id="ARBA00000085"/>
    </source>
</evidence>
<feature type="transmembrane region" description="Helical" evidence="7">
    <location>
        <begin position="168"/>
        <end position="186"/>
    </location>
</feature>
<evidence type="ECO:0000256" key="7">
    <source>
        <dbReference type="SAM" id="Phobius"/>
    </source>
</evidence>
<keyword evidence="7" id="KW-0472">Membrane</keyword>
<evidence type="ECO:0000256" key="4">
    <source>
        <dbReference type="ARBA" id="ARBA00022679"/>
    </source>
</evidence>
<dbReference type="InterPro" id="IPR011006">
    <property type="entry name" value="CheY-like_superfamily"/>
</dbReference>
<sequence length="1155" mass="128923">MSNPSVTGFTTEPETATRAEPIQRIVKIRRDYNSWVANETIEDYALRYTPRAFRKWSILRVSNTALGAISFLVLEAIGGTITINYGFQNALWAIMAVGLIIFLTGLPISYYAAKYGLDMDLLTRGAGFGYIGSTISSFIYASFTFILFSLEAAIMGYALELYFHLPLYLGYLVSALIVIPLVTHGVTLISRIQMITQPLWIALMLLPFFAIFKMDPGVIDRLSHFAGISPEGGHFNWVMFGAATAVGVALIPQIGEQVDFLRFMPMRNKENYWRWNLGVLMAGPGWVVLGMLKMLAGALLAYLVFNRDMPLSSAVNPTHMYWIGFEHVFSNHHVALAVTALFVCVSQLKVNMTNAYAGSLAWSNFFARLTHSHPGRIVWVAFNVMIAIVLMELNVFQALEEILGLYANVAIAWIAAVVADLVINKPLGLSPKGIEFRRAYLYDINPVGVGAMFIASAVSIAAYTGAMGVVAQSFSTFISLITALVMSPLIAWWTQGKYYLARPRPKYLQPTKTQRCVICEREYEMNDMAHCPAYGGAICSLCCCLDARCHDACKPQARLSAQWEALNKRFLPQRLWPHLNGGVAHFLLLMVIAVVLFGATIGLIYLHDALTIGREYPELMRHFRLGYLKIFVALLFLGGIVAWWLVLTSASRRVAQEESNRQTGLLLEEIESHKKTDAQLQKARRLAEEANQAKSRYITGISHELRTPLNSILGYAQLLTNDASIPEHRKQAIKTISRGGEHLLSLIESTLDIARIESGKMTFDVKPLHFPEFIDQIVSMFEIQAQNKGLAFIFEKQGNLPEYVRADHKRLMQILVNIVGNAVKFTRQGSVTFRVSYAREIAQIDIQDTGPGIAPNEVEKIFEPFERGSAADVVGIGGTGLGLTISKLLTQLMGGEMQFDSVLGQGTRFEIRLFLPQIRETAHLSKKAVRQRLGYEGPARTILVVDNEEVDRQLLRHTLQPLGFIVHEAANGQACVNQYQMLKADAILMDLAMPVMDGWEAAYIIRQVHHAQLPIAIVSANAYDRNLDNQAKIPARDFFVKPVNLEEVLDWIGHQLNLTWRYEDSEGPAPALAAPVLAPQAGDEITATPAEAIPQVLLDNLVQFARMGYVKGVREVLATLSREHPQHQTFIYALQQAMERFDFAKLLRLIEEYAK</sequence>
<feature type="transmembrane region" description="Helical" evidence="7">
    <location>
        <begin position="444"/>
        <end position="463"/>
    </location>
</feature>
<dbReference type="EMBL" id="JBHTJW010000002">
    <property type="protein sequence ID" value="MFD0929532.1"/>
    <property type="molecule type" value="Genomic_DNA"/>
</dbReference>
<dbReference type="InterPro" id="IPR036890">
    <property type="entry name" value="HATPase_C_sf"/>
</dbReference>
<feature type="transmembrane region" description="Helical" evidence="7">
    <location>
        <begin position="64"/>
        <end position="85"/>
    </location>
</feature>
<dbReference type="SMART" id="SM00387">
    <property type="entry name" value="HATPase_c"/>
    <property type="match status" value="1"/>
</dbReference>
<dbReference type="PROSITE" id="PS50109">
    <property type="entry name" value="HIS_KIN"/>
    <property type="match status" value="1"/>
</dbReference>
<reference evidence="11" key="1">
    <citation type="journal article" date="2019" name="Int. J. Syst. Evol. Microbiol.">
        <title>The Global Catalogue of Microorganisms (GCM) 10K type strain sequencing project: providing services to taxonomists for standard genome sequencing and annotation.</title>
        <authorList>
            <consortium name="The Broad Institute Genomics Platform"/>
            <consortium name="The Broad Institute Genome Sequencing Center for Infectious Disease"/>
            <person name="Wu L."/>
            <person name="Ma J."/>
        </authorList>
    </citation>
    <scope>NUCLEOTIDE SEQUENCE [LARGE SCALE GENOMIC DNA]</scope>
    <source>
        <strain evidence="11">CCUG 59685</strain>
    </source>
</reference>
<keyword evidence="7" id="KW-1133">Transmembrane helix</keyword>
<dbReference type="SUPFAM" id="SSF55874">
    <property type="entry name" value="ATPase domain of HSP90 chaperone/DNA topoisomerase II/histidine kinase"/>
    <property type="match status" value="1"/>
</dbReference>
<feature type="transmembrane region" description="Helical" evidence="7">
    <location>
        <begin position="125"/>
        <end position="148"/>
    </location>
</feature>